<evidence type="ECO:0000313" key="2">
    <source>
        <dbReference type="Proteomes" id="UP000274601"/>
    </source>
</evidence>
<sequence length="252" mass="27428">MIDWARLHGMYGPAHDVPALLQAAETGADDAWEGLWARLWHQETTCDAGIAALPTLASLSRHTNRAVRLPAVELAGAIFGAGLREGRPLKETEELRRPVAMLSASADQCLSERPADYRTYFRAKLALDGFPVLSDMLDDFLDFCCDVPCPQCSDKVSIVIGDYGCYSSIRDWNLGDVHPIPLRPASPNDLRHVQQHLHHAAVRDARPRLARGLTHVFGDATCGTCDAVFSVISALETRPTPFGESAEEAAGA</sequence>
<keyword evidence="2" id="KW-1185">Reference proteome</keyword>
<accession>A0A495QAH4</accession>
<dbReference type="Proteomes" id="UP000274601">
    <property type="component" value="Unassembled WGS sequence"/>
</dbReference>
<reference evidence="1 2" key="1">
    <citation type="submission" date="2018-10" db="EMBL/GenBank/DDBJ databases">
        <title>Genomic Encyclopedia of Archaeal and Bacterial Type Strains, Phase II (KMG-II): from individual species to whole genera.</title>
        <authorList>
            <person name="Goeker M."/>
        </authorList>
    </citation>
    <scope>NUCLEOTIDE SEQUENCE [LARGE SCALE GENOMIC DNA]</scope>
    <source>
        <strain evidence="1 2">DSM 43383</strain>
    </source>
</reference>
<comment type="caution">
    <text evidence="1">The sequence shown here is derived from an EMBL/GenBank/DDBJ whole genome shotgun (WGS) entry which is preliminary data.</text>
</comment>
<dbReference type="EMBL" id="RBWU01000007">
    <property type="protein sequence ID" value="RKS68665.1"/>
    <property type="molecule type" value="Genomic_DNA"/>
</dbReference>
<gene>
    <name evidence="1" type="ORF">BZB76_5787</name>
</gene>
<dbReference type="OrthoDB" id="292843at2"/>
<name>A0A495QAH4_9ACTN</name>
<dbReference type="AlphaFoldDB" id="A0A495QAH4"/>
<proteinExistence type="predicted"/>
<dbReference type="RefSeq" id="WP_121437535.1">
    <property type="nucleotide sequence ID" value="NZ_RBWU01000007.1"/>
</dbReference>
<protein>
    <submittedName>
        <fullName evidence="1">Uncharacterized protein</fullName>
    </submittedName>
</protein>
<evidence type="ECO:0000313" key="1">
    <source>
        <dbReference type="EMBL" id="RKS68665.1"/>
    </source>
</evidence>
<organism evidence="1 2">
    <name type="scientific">Actinomadura pelletieri DSM 43383</name>
    <dbReference type="NCBI Taxonomy" id="1120940"/>
    <lineage>
        <taxon>Bacteria</taxon>
        <taxon>Bacillati</taxon>
        <taxon>Actinomycetota</taxon>
        <taxon>Actinomycetes</taxon>
        <taxon>Streptosporangiales</taxon>
        <taxon>Thermomonosporaceae</taxon>
        <taxon>Actinomadura</taxon>
    </lineage>
</organism>